<evidence type="ECO:0000256" key="1">
    <source>
        <dbReference type="ARBA" id="ARBA00004141"/>
    </source>
</evidence>
<dbReference type="PANTHER" id="PTHR43332:SF2">
    <property type="entry name" value="INNER MEMBRANE TRANSPORT PERMEASE YADH"/>
    <property type="match status" value="1"/>
</dbReference>
<evidence type="ECO:0000256" key="4">
    <source>
        <dbReference type="ARBA" id="ARBA00023136"/>
    </source>
</evidence>
<keyword evidence="3 5" id="KW-1133">Transmembrane helix</keyword>
<dbReference type="PIRSF" id="PIRSF006648">
    <property type="entry name" value="DrrB"/>
    <property type="match status" value="1"/>
</dbReference>
<dbReference type="Pfam" id="PF01061">
    <property type="entry name" value="ABC2_membrane"/>
    <property type="match status" value="1"/>
</dbReference>
<dbReference type="InterPro" id="IPR000412">
    <property type="entry name" value="ABC_2_transport"/>
</dbReference>
<comment type="subcellular location">
    <subcellularLocation>
        <location evidence="1">Membrane</location>
        <topology evidence="1">Multi-pass membrane protein</topology>
    </subcellularLocation>
</comment>
<name>A0A382PNF4_9ZZZZ</name>
<feature type="transmembrane region" description="Helical" evidence="5">
    <location>
        <begin position="39"/>
        <end position="58"/>
    </location>
</feature>
<feature type="transmembrane region" description="Helical" evidence="5">
    <location>
        <begin position="70"/>
        <end position="89"/>
    </location>
</feature>
<evidence type="ECO:0000259" key="6">
    <source>
        <dbReference type="PROSITE" id="PS51012"/>
    </source>
</evidence>
<dbReference type="GO" id="GO:0140359">
    <property type="term" value="F:ABC-type transporter activity"/>
    <property type="evidence" value="ECO:0007669"/>
    <property type="project" value="InterPro"/>
</dbReference>
<dbReference type="AlphaFoldDB" id="A0A382PNF4"/>
<dbReference type="InterPro" id="IPR047817">
    <property type="entry name" value="ABC2_TM_bact-type"/>
</dbReference>
<keyword evidence="2 5" id="KW-0812">Transmembrane</keyword>
<evidence type="ECO:0000313" key="7">
    <source>
        <dbReference type="EMBL" id="SVC74933.1"/>
    </source>
</evidence>
<keyword evidence="4 5" id="KW-0472">Membrane</keyword>
<evidence type="ECO:0000256" key="5">
    <source>
        <dbReference type="SAM" id="Phobius"/>
    </source>
</evidence>
<proteinExistence type="predicted"/>
<reference evidence="7" key="1">
    <citation type="submission" date="2018-05" db="EMBL/GenBank/DDBJ databases">
        <authorList>
            <person name="Lanie J.A."/>
            <person name="Ng W.-L."/>
            <person name="Kazmierczak K.M."/>
            <person name="Andrzejewski T.M."/>
            <person name="Davidsen T.M."/>
            <person name="Wayne K.J."/>
            <person name="Tettelin H."/>
            <person name="Glass J.I."/>
            <person name="Rusch D."/>
            <person name="Podicherti R."/>
            <person name="Tsui H.-C.T."/>
            <person name="Winkler M.E."/>
        </authorList>
    </citation>
    <scope>NUCLEOTIDE SEQUENCE</scope>
</reference>
<dbReference type="PROSITE" id="PS51012">
    <property type="entry name" value="ABC_TM2"/>
    <property type="match status" value="1"/>
</dbReference>
<protein>
    <recommendedName>
        <fullName evidence="6">ABC transmembrane type-2 domain-containing protein</fullName>
    </recommendedName>
</protein>
<dbReference type="PRINTS" id="PR00164">
    <property type="entry name" value="ABC2TRNSPORT"/>
</dbReference>
<dbReference type="GO" id="GO:0043190">
    <property type="term" value="C:ATP-binding cassette (ABC) transporter complex"/>
    <property type="evidence" value="ECO:0007669"/>
    <property type="project" value="InterPro"/>
</dbReference>
<dbReference type="EMBL" id="UINC01108666">
    <property type="protein sequence ID" value="SVC74933.1"/>
    <property type="molecule type" value="Genomic_DNA"/>
</dbReference>
<feature type="transmembrane region" description="Helical" evidence="5">
    <location>
        <begin position="149"/>
        <end position="175"/>
    </location>
</feature>
<feature type="transmembrane region" description="Helical" evidence="5">
    <location>
        <begin position="119"/>
        <end position="143"/>
    </location>
</feature>
<dbReference type="InterPro" id="IPR013525">
    <property type="entry name" value="ABC2_TM"/>
</dbReference>
<sequence>MEKKFNFKTRQIGFVNWLGAWTLLVREVSRFIKVYSQTIVAPVVTTMMFFIIFSVVIKRGTFITDNITDFSQFLAAGLIMMAMLQNAFANTSSSLVISKIQGNIVDILMPPLTAGELTFSYAIGGVVRGFVVGISVFFVINWFVGFETFHFGFIIFYIFFSSLALSLLGIIGGIWSEKFDHIAAVTNFVVTPLTFLSGTFYSVHRLPEDWSYFAQFNPIFYMVDGFRYGLTGYADGNLLYGLVYILSLNIILWLIAYSMFSTGYRLKT</sequence>
<dbReference type="PANTHER" id="PTHR43332">
    <property type="entry name" value="INNER MEMBRANE TRANSPORT PERMEASE YADH-RELATED"/>
    <property type="match status" value="1"/>
</dbReference>
<evidence type="ECO:0000256" key="2">
    <source>
        <dbReference type="ARBA" id="ARBA00022692"/>
    </source>
</evidence>
<feature type="transmembrane region" description="Helical" evidence="5">
    <location>
        <begin position="238"/>
        <end position="260"/>
    </location>
</feature>
<feature type="domain" description="ABC transmembrane type-2" evidence="6">
    <location>
        <begin position="33"/>
        <end position="263"/>
    </location>
</feature>
<evidence type="ECO:0000256" key="3">
    <source>
        <dbReference type="ARBA" id="ARBA00022989"/>
    </source>
</evidence>
<gene>
    <name evidence="7" type="ORF">METZ01_LOCUS327787</name>
</gene>
<organism evidence="7">
    <name type="scientific">marine metagenome</name>
    <dbReference type="NCBI Taxonomy" id="408172"/>
    <lineage>
        <taxon>unclassified sequences</taxon>
        <taxon>metagenomes</taxon>
        <taxon>ecological metagenomes</taxon>
    </lineage>
</organism>
<dbReference type="InterPro" id="IPR052522">
    <property type="entry name" value="ABC-2_transport_permease"/>
</dbReference>
<accession>A0A382PNF4</accession>